<evidence type="ECO:0000259" key="5">
    <source>
        <dbReference type="PROSITE" id="PS50240"/>
    </source>
</evidence>
<feature type="domain" description="CUB" evidence="4">
    <location>
        <begin position="478"/>
        <end position="585"/>
    </location>
</feature>
<dbReference type="InterPro" id="IPR051487">
    <property type="entry name" value="Ser/Thr_Proteases_Immune/Dev"/>
</dbReference>
<dbReference type="Pfam" id="PF00431">
    <property type="entry name" value="CUB"/>
    <property type="match status" value="2"/>
</dbReference>
<dbReference type="PROSITE" id="PS00134">
    <property type="entry name" value="TRYPSIN_HIS"/>
    <property type="match status" value="1"/>
</dbReference>
<dbReference type="AlphaFoldDB" id="A0A9R1T948"/>
<proteinExistence type="inferred from homology"/>
<dbReference type="GO" id="GO:0004252">
    <property type="term" value="F:serine-type endopeptidase activity"/>
    <property type="evidence" value="ECO:0007669"/>
    <property type="project" value="InterPro"/>
</dbReference>
<evidence type="ECO:0000256" key="3">
    <source>
        <dbReference type="PROSITE-ProRule" id="PRU00059"/>
    </source>
</evidence>
<dbReference type="SMART" id="SM00042">
    <property type="entry name" value="CUB"/>
    <property type="match status" value="1"/>
</dbReference>
<gene>
    <name evidence="7" type="primary">LOC105267743</name>
</gene>
<name>A0A9R1T948_9HYME</name>
<dbReference type="PROSITE" id="PS01180">
    <property type="entry name" value="CUB"/>
    <property type="match status" value="2"/>
</dbReference>
<dbReference type="InterPro" id="IPR009003">
    <property type="entry name" value="Peptidase_S1_PA"/>
</dbReference>
<dbReference type="CDD" id="cd00190">
    <property type="entry name" value="Tryp_SPc"/>
    <property type="match status" value="2"/>
</dbReference>
<reference evidence="7" key="1">
    <citation type="submission" date="2025-08" db="UniProtKB">
        <authorList>
            <consortium name="RefSeq"/>
        </authorList>
    </citation>
    <scope>IDENTIFICATION</scope>
</reference>
<comment type="similarity">
    <text evidence="2">Belongs to the peptidase S1 family. CLIP subfamily.</text>
</comment>
<evidence type="ECO:0008006" key="8">
    <source>
        <dbReference type="Google" id="ProtNLM"/>
    </source>
</evidence>
<dbReference type="PROSITE" id="PS50240">
    <property type="entry name" value="TRYPSIN_DOM"/>
    <property type="match status" value="2"/>
</dbReference>
<dbReference type="InterPro" id="IPR001254">
    <property type="entry name" value="Trypsin_dom"/>
</dbReference>
<evidence type="ECO:0000313" key="7">
    <source>
        <dbReference type="RefSeq" id="XP_011305110.1"/>
    </source>
</evidence>
<feature type="domain" description="Peptidase S1" evidence="5">
    <location>
        <begin position="608"/>
        <end position="839"/>
    </location>
</feature>
<dbReference type="InterPro" id="IPR001314">
    <property type="entry name" value="Peptidase_S1A"/>
</dbReference>
<dbReference type="GO" id="GO:0006508">
    <property type="term" value="P:proteolysis"/>
    <property type="evidence" value="ECO:0007669"/>
    <property type="project" value="InterPro"/>
</dbReference>
<dbReference type="KEGG" id="fas:105267743"/>
<dbReference type="Proteomes" id="UP000694866">
    <property type="component" value="Unplaced"/>
</dbReference>
<dbReference type="SUPFAM" id="SSF49854">
    <property type="entry name" value="Spermadhesin, CUB domain"/>
    <property type="match status" value="2"/>
</dbReference>
<evidence type="ECO:0000259" key="4">
    <source>
        <dbReference type="PROSITE" id="PS01180"/>
    </source>
</evidence>
<feature type="domain" description="CUB" evidence="4">
    <location>
        <begin position="50"/>
        <end position="161"/>
    </location>
</feature>
<dbReference type="PRINTS" id="PR00722">
    <property type="entry name" value="CHYMOTRYPSIN"/>
</dbReference>
<dbReference type="InterPro" id="IPR035914">
    <property type="entry name" value="Sperma_CUB_dom_sf"/>
</dbReference>
<evidence type="ECO:0000313" key="6">
    <source>
        <dbReference type="Proteomes" id="UP000694866"/>
    </source>
</evidence>
<sequence length="848" mass="93216">MSLIPLNPLQPVVVVPPGYPPSTPMSNGFFGPLVFLLGLVGSNEAQYGSCDYEESVIPGKSSYIFNPGYTENRNYPPGISCRWTAKSNQSLQIKCEPFIIPKSPNRCSLDAVLIQTGRNDVHRYCGTGSLDLVSNNNEITVVLRSDPTSPGGRFFCVVQTVPEQKDSCRCGWKNPTRIVGGETTGINEYPMMAGIIDYELRIVHCGATIINNRQVLTAAHCIGVNVTPADIGILVGEHDIRRGDETTATVLHPIARIVLHPYWNPPTSYDNDIAIITTERVIDFNAQVGPACLPFQRQYDTFSGNYVDVLGWGSLQFGMRQSDTLQKIQVAVLTPAECQRARPRTNSNQMCTLAQGKDSCQFDSGGPLLFRSPATKRLILAGLVSFGSPSCGEGDPGINTRVGAYMNFIIANNYFRGCPIVINHAKPIRQTSRLPSKLFREGSSSGQCVTTCKMLTEILLLVLLQQSSGISNSPNPNCSYFQELGSGESYSVYNPHFPREYEGENYCQWITITNDRFLDVNCSLTLPESSECNEDSLIIQDQDDVPRTYCGRVSLIFKVYNRVAITLITSDNSTGGTFECDIKTPPDEDALGDERDKCHCGWKNPAKIVGGNETGVNEYPMMAGLVDLFDSEIYCGATIINNRQVVTAASCLQYKDPNFLRVVVGTHETKLSQQNPAATIFSVKSINIHPYYSGVYHDIAVLTISGLIEFSKSVGPVCLPFEHAPDSFAGQFVNILGWGNLEYTAERATTLQKIEVNVVTNNECRQIWNVQNFQICTFAGGKDACQFDNGGPVLWRNHVTKRLVFAGIVIDSTGCALDDKPAVNTRIGAYIDWILSVTPSDITYCSEE</sequence>
<dbReference type="Pfam" id="PF00089">
    <property type="entry name" value="Trypsin"/>
    <property type="match status" value="2"/>
</dbReference>
<comment type="caution">
    <text evidence="3">Lacks conserved residue(s) required for the propagation of feature annotation.</text>
</comment>
<dbReference type="InterPro" id="IPR018114">
    <property type="entry name" value="TRYPSIN_HIS"/>
</dbReference>
<dbReference type="Gene3D" id="2.60.120.290">
    <property type="entry name" value="Spermadhesin, CUB domain"/>
    <property type="match status" value="2"/>
</dbReference>
<dbReference type="InterPro" id="IPR000859">
    <property type="entry name" value="CUB_dom"/>
</dbReference>
<dbReference type="RefSeq" id="XP_011305110.1">
    <property type="nucleotide sequence ID" value="XM_011306808.1"/>
</dbReference>
<feature type="domain" description="Peptidase S1" evidence="5">
    <location>
        <begin position="178"/>
        <end position="414"/>
    </location>
</feature>
<evidence type="ECO:0000256" key="1">
    <source>
        <dbReference type="ARBA" id="ARBA00023157"/>
    </source>
</evidence>
<dbReference type="OrthoDB" id="6380398at2759"/>
<evidence type="ECO:0000256" key="2">
    <source>
        <dbReference type="ARBA" id="ARBA00024195"/>
    </source>
</evidence>
<dbReference type="GeneID" id="105267743"/>
<protein>
    <recommendedName>
        <fullName evidence="8">Venom serine protease 34</fullName>
    </recommendedName>
</protein>
<dbReference type="SUPFAM" id="SSF50494">
    <property type="entry name" value="Trypsin-like serine proteases"/>
    <property type="match status" value="2"/>
</dbReference>
<keyword evidence="6" id="KW-1185">Reference proteome</keyword>
<dbReference type="PANTHER" id="PTHR24256">
    <property type="entry name" value="TRYPTASE-RELATED"/>
    <property type="match status" value="1"/>
</dbReference>
<organism evidence="6 7">
    <name type="scientific">Fopius arisanus</name>
    <dbReference type="NCBI Taxonomy" id="64838"/>
    <lineage>
        <taxon>Eukaryota</taxon>
        <taxon>Metazoa</taxon>
        <taxon>Ecdysozoa</taxon>
        <taxon>Arthropoda</taxon>
        <taxon>Hexapoda</taxon>
        <taxon>Insecta</taxon>
        <taxon>Pterygota</taxon>
        <taxon>Neoptera</taxon>
        <taxon>Endopterygota</taxon>
        <taxon>Hymenoptera</taxon>
        <taxon>Apocrita</taxon>
        <taxon>Ichneumonoidea</taxon>
        <taxon>Braconidae</taxon>
        <taxon>Opiinae</taxon>
        <taxon>Fopius</taxon>
    </lineage>
</organism>
<dbReference type="Gene3D" id="2.40.10.10">
    <property type="entry name" value="Trypsin-like serine proteases"/>
    <property type="match status" value="2"/>
</dbReference>
<keyword evidence="1" id="KW-1015">Disulfide bond</keyword>
<dbReference type="InterPro" id="IPR043504">
    <property type="entry name" value="Peptidase_S1_PA_chymotrypsin"/>
</dbReference>
<dbReference type="FunFam" id="2.40.10.10:FF:000068">
    <property type="entry name" value="transmembrane protease serine 2"/>
    <property type="match status" value="2"/>
</dbReference>
<dbReference type="CDD" id="cd00041">
    <property type="entry name" value="CUB"/>
    <property type="match status" value="1"/>
</dbReference>
<accession>A0A9R1T948</accession>
<dbReference type="SMART" id="SM00020">
    <property type="entry name" value="Tryp_SPc"/>
    <property type="match status" value="2"/>
</dbReference>